<organism evidence="2 4">
    <name type="scientific">Bacteroides acidifaciens</name>
    <dbReference type="NCBI Taxonomy" id="85831"/>
    <lineage>
        <taxon>Bacteria</taxon>
        <taxon>Pseudomonadati</taxon>
        <taxon>Bacteroidota</taxon>
        <taxon>Bacteroidia</taxon>
        <taxon>Bacteroidales</taxon>
        <taxon>Bacteroidaceae</taxon>
        <taxon>Bacteroides</taxon>
    </lineage>
</organism>
<dbReference type="AlphaFoldDB" id="A0A3L7Z0T0"/>
<evidence type="ECO:0000313" key="6">
    <source>
        <dbReference type="Proteomes" id="UP000491181"/>
    </source>
</evidence>
<dbReference type="OrthoDB" id="1093285at2"/>
<reference evidence="2 4" key="1">
    <citation type="submission" date="2018-09" db="EMBL/GenBank/DDBJ databases">
        <title>Murine metabolic-syndrome-specific gut microbial biobank.</title>
        <authorList>
            <person name="Liu C."/>
        </authorList>
    </citation>
    <scope>NUCLEOTIDE SEQUENCE [LARGE SCALE GENOMIC DNA]</scope>
    <source>
        <strain evidence="2 4">0.1X-D8-26</strain>
    </source>
</reference>
<gene>
    <name evidence="2" type="ORF">D7Y07_20225</name>
    <name evidence="3" type="ORF">E4T97_21670</name>
    <name evidence="1" type="ORF">IMSAGC001_03329</name>
</gene>
<evidence type="ECO:0000313" key="2">
    <source>
        <dbReference type="EMBL" id="RLT78270.1"/>
    </source>
</evidence>
<sequence>MMNVNLLSKITDYVLLNVCSLHSSGLYSGKSGVSLALFEVSGLLKDNYLEERAFELLEESLLYKGDDLSFHKGYSGIRFALLYLVEHRFVDADINELFGKQEQQLQAFTGELLPVASIPDTPLSVCIDRLYLLRCNEERNREEIEWLESFLFSASEDELERKLLAIMGPKGVDISYGGGLSRWLLYTVYVESLKRGLDTSRFSRLFNPLPQWKR</sequence>
<reference evidence="1 6" key="3">
    <citation type="journal article" date="2020" name="Microbiome">
        <title>Single-cell genomics of uncultured bacteria reveals dietary fiber responders in the mouse gut microbiota.</title>
        <authorList>
            <person name="Chijiiwa R."/>
            <person name="Hosokawa M."/>
            <person name="Kogawa M."/>
            <person name="Nishikawa Y."/>
            <person name="Ide K."/>
            <person name="Sakanashi C."/>
            <person name="Takahashi K."/>
            <person name="Takeyama H."/>
        </authorList>
    </citation>
    <scope>NUCLEOTIDE SEQUENCE [LARGE SCALE GENOMIC DNA]</scope>
    <source>
        <strain evidence="1">IMSAGC_001</strain>
    </source>
</reference>
<dbReference type="Proteomes" id="UP000267159">
    <property type="component" value="Unassembled WGS sequence"/>
</dbReference>
<dbReference type="SUPFAM" id="SSF158745">
    <property type="entry name" value="LanC-like"/>
    <property type="match status" value="1"/>
</dbReference>
<evidence type="ECO:0000313" key="4">
    <source>
        <dbReference type="Proteomes" id="UP000267159"/>
    </source>
</evidence>
<name>A0A3L7Z0T0_9BACE</name>
<dbReference type="EMBL" id="BLLS01000134">
    <property type="protein sequence ID" value="GFH87895.1"/>
    <property type="molecule type" value="Genomic_DNA"/>
</dbReference>
<comment type="caution">
    <text evidence="2">The sequence shown here is derived from an EMBL/GenBank/DDBJ whole genome shotgun (WGS) entry which is preliminary data.</text>
</comment>
<dbReference type="RefSeq" id="WP_121767504.1">
    <property type="nucleotide sequence ID" value="NZ_BLLS01000134.1"/>
</dbReference>
<dbReference type="Proteomes" id="UP000491181">
    <property type="component" value="Unassembled WGS sequence"/>
</dbReference>
<dbReference type="EMBL" id="RAZM01000138">
    <property type="protein sequence ID" value="RLT78270.1"/>
    <property type="molecule type" value="Genomic_DNA"/>
</dbReference>
<dbReference type="EMBL" id="SPPV01000111">
    <property type="protein sequence ID" value="TFU44681.1"/>
    <property type="molecule type" value="Genomic_DNA"/>
</dbReference>
<accession>A0A3L7Z0T0</accession>
<dbReference type="Gene3D" id="1.50.10.20">
    <property type="match status" value="1"/>
</dbReference>
<evidence type="ECO:0000313" key="1">
    <source>
        <dbReference type="EMBL" id="GFH87895.1"/>
    </source>
</evidence>
<dbReference type="Proteomes" id="UP000298073">
    <property type="component" value="Unassembled WGS sequence"/>
</dbReference>
<evidence type="ECO:0000313" key="5">
    <source>
        <dbReference type="Proteomes" id="UP000298073"/>
    </source>
</evidence>
<reference evidence="3 5" key="2">
    <citation type="submission" date="2019-03" db="EMBL/GenBank/DDBJ databases">
        <title>Diversity of the mouse oral microbiome.</title>
        <authorList>
            <person name="Joseph S."/>
            <person name="Aduse-Opoku J."/>
            <person name="Curtis M."/>
            <person name="Wade W."/>
            <person name="Hashim A."/>
        </authorList>
    </citation>
    <scope>NUCLEOTIDE SEQUENCE [LARGE SCALE GENOMIC DNA]</scope>
    <source>
        <strain evidence="3 5">P2318</strain>
    </source>
</reference>
<evidence type="ECO:0000313" key="3">
    <source>
        <dbReference type="EMBL" id="TFU44681.1"/>
    </source>
</evidence>
<proteinExistence type="predicted"/>
<protein>
    <submittedName>
        <fullName evidence="2">Uncharacterized protein</fullName>
    </submittedName>
</protein>